<reference evidence="2" key="1">
    <citation type="submission" date="2022-12" db="EMBL/GenBank/DDBJ databases">
        <authorList>
            <person name="Brejova B."/>
        </authorList>
    </citation>
    <scope>NUCLEOTIDE SEQUENCE</scope>
</reference>
<keyword evidence="1" id="KW-1133">Transmembrane helix</keyword>
<dbReference type="AlphaFoldDB" id="A0A9W4XD02"/>
<gene>
    <name evidence="2" type="ORF">CANVERA_P2277</name>
</gene>
<evidence type="ECO:0000313" key="3">
    <source>
        <dbReference type="Proteomes" id="UP001152885"/>
    </source>
</evidence>
<accession>A0A9W4XD02</accession>
<evidence type="ECO:0000313" key="2">
    <source>
        <dbReference type="EMBL" id="CAI5757764.1"/>
    </source>
</evidence>
<keyword evidence="1" id="KW-0472">Membrane</keyword>
<organism evidence="2 3">
    <name type="scientific">Candida verbasci</name>
    <dbReference type="NCBI Taxonomy" id="1227364"/>
    <lineage>
        <taxon>Eukaryota</taxon>
        <taxon>Fungi</taxon>
        <taxon>Dikarya</taxon>
        <taxon>Ascomycota</taxon>
        <taxon>Saccharomycotina</taxon>
        <taxon>Pichiomycetes</taxon>
        <taxon>Debaryomycetaceae</taxon>
        <taxon>Candida/Lodderomyces clade</taxon>
        <taxon>Candida</taxon>
    </lineage>
</organism>
<dbReference type="InterPro" id="IPR022757">
    <property type="entry name" value="Gsf2"/>
</dbReference>
<proteinExistence type="predicted"/>
<feature type="transmembrane region" description="Helical" evidence="1">
    <location>
        <begin position="183"/>
        <end position="203"/>
    </location>
</feature>
<comment type="caution">
    <text evidence="2">The sequence shown here is derived from an EMBL/GenBank/DDBJ whole genome shotgun (WGS) entry which is preliminary data.</text>
</comment>
<sequence length="387" mass="44852">MSEEKEIAYLDVYIRFNDDQEKDYCFQVNTATKFKDLFAIFKTLPISLRPNVFYNSQPIGFKKSISPGYVTEDGNFLFDEDAMKKVEIIKSNDFLINNEVWPGQLILPIWQFNSFNFYSFISFLLVWLYTDLPDFISPTPGICLTNQITKLLAKIAIYFNQQKIAVNLLEDIENEVGLVPQSLFFVFHILKLLVIFVILWSGVFNPIKVLRLPGSIPKDINIAKEELVKLGWTGTRKATIEEYKEYYREFKINEHGGMIKAHQAGLFNTVKYLGAQLGESEGYNTPLIKENMNATIQNLIEKANEPDFKLKISYNYFQELGFIFAANAENKEGSELAELIKQYRRYGLLVSNNRLKQIVKAKKLQEYPQLKEDLEESKTEPKIEEVK</sequence>
<dbReference type="Proteomes" id="UP001152885">
    <property type="component" value="Unassembled WGS sequence"/>
</dbReference>
<keyword evidence="3" id="KW-1185">Reference proteome</keyword>
<name>A0A9W4XD02_9ASCO</name>
<dbReference type="EMBL" id="CANTUO010000002">
    <property type="protein sequence ID" value="CAI5757764.1"/>
    <property type="molecule type" value="Genomic_DNA"/>
</dbReference>
<protein>
    <submittedName>
        <fullName evidence="2">Uncharacterized protein</fullName>
    </submittedName>
</protein>
<dbReference type="OrthoDB" id="4076669at2759"/>
<evidence type="ECO:0000256" key="1">
    <source>
        <dbReference type="SAM" id="Phobius"/>
    </source>
</evidence>
<dbReference type="Pfam" id="PF11055">
    <property type="entry name" value="Gsf2"/>
    <property type="match status" value="1"/>
</dbReference>
<keyword evidence="1" id="KW-0812">Transmembrane</keyword>